<protein>
    <submittedName>
        <fullName evidence="1">Uncharacterized protein</fullName>
    </submittedName>
</protein>
<organism evidence="1">
    <name type="scientific">uncultured marine thaumarchaeote KM3_28_B05</name>
    <dbReference type="NCBI Taxonomy" id="1456111"/>
    <lineage>
        <taxon>Archaea</taxon>
        <taxon>Nitrososphaerota</taxon>
        <taxon>environmental samples</taxon>
    </lineage>
</organism>
<name>A0A075GZC0_9ARCH</name>
<sequence length="99" mass="11091">MTEIDTTKKVYLFTHGRMDLQEKSIGILESNGFSKENIILALPTQAGGVGDYMAMLWMPPNPDHIKIQKITKVEPCEPEGMIGVWKGVTKDDISEIKLE</sequence>
<reference evidence="1" key="1">
    <citation type="journal article" date="2014" name="Genome Biol. Evol.">
        <title>Pangenome evidence for extensive interdomain horizontal transfer affecting lineage core and shell genes in uncultured planktonic thaumarchaeota and euryarchaeota.</title>
        <authorList>
            <person name="Deschamps P."/>
            <person name="Zivanovic Y."/>
            <person name="Moreira D."/>
            <person name="Rodriguez-Valera F."/>
            <person name="Lopez-Garcia P."/>
        </authorList>
    </citation>
    <scope>NUCLEOTIDE SEQUENCE</scope>
</reference>
<evidence type="ECO:0000313" key="1">
    <source>
        <dbReference type="EMBL" id="AIF08280.1"/>
    </source>
</evidence>
<accession>A0A075GZC0</accession>
<dbReference type="AlphaFoldDB" id="A0A075GZC0"/>
<dbReference type="EMBL" id="KF900826">
    <property type="protein sequence ID" value="AIF08280.1"/>
    <property type="molecule type" value="Genomic_DNA"/>
</dbReference>
<proteinExistence type="predicted"/>